<dbReference type="EMBL" id="PFPK01000019">
    <property type="protein sequence ID" value="PIZ95147.1"/>
    <property type="molecule type" value="Genomic_DNA"/>
</dbReference>
<name>A0A2M7V8J5_9BACT</name>
<accession>A0A2M7V8J5</accession>
<organism evidence="1 2">
    <name type="scientific">Candidatus Magasanikbacteria bacterium CG_4_10_14_0_2_um_filter_37_12</name>
    <dbReference type="NCBI Taxonomy" id="1974637"/>
    <lineage>
        <taxon>Bacteria</taxon>
        <taxon>Candidatus Magasanikiibacteriota</taxon>
    </lineage>
</organism>
<protein>
    <submittedName>
        <fullName evidence="1">Uncharacterized protein</fullName>
    </submittedName>
</protein>
<reference evidence="2" key="1">
    <citation type="submission" date="2017-09" db="EMBL/GenBank/DDBJ databases">
        <title>Depth-based differentiation of microbial function through sediment-hosted aquifers and enrichment of novel symbionts in the deep terrestrial subsurface.</title>
        <authorList>
            <person name="Probst A.J."/>
            <person name="Ladd B."/>
            <person name="Jarett J.K."/>
            <person name="Geller-Mcgrath D.E."/>
            <person name="Sieber C.M.K."/>
            <person name="Emerson J.B."/>
            <person name="Anantharaman K."/>
            <person name="Thomas B.C."/>
            <person name="Malmstrom R."/>
            <person name="Stieglmeier M."/>
            <person name="Klingl A."/>
            <person name="Woyke T."/>
            <person name="Ryan C.M."/>
            <person name="Banfield J.F."/>
        </authorList>
    </citation>
    <scope>NUCLEOTIDE SEQUENCE [LARGE SCALE GENOMIC DNA]</scope>
</reference>
<dbReference type="AlphaFoldDB" id="A0A2M7V8J5"/>
<dbReference type="Proteomes" id="UP000228568">
    <property type="component" value="Unassembled WGS sequence"/>
</dbReference>
<evidence type="ECO:0000313" key="2">
    <source>
        <dbReference type="Proteomes" id="UP000228568"/>
    </source>
</evidence>
<comment type="caution">
    <text evidence="1">The sequence shown here is derived from an EMBL/GenBank/DDBJ whole genome shotgun (WGS) entry which is preliminary data.</text>
</comment>
<proteinExistence type="predicted"/>
<sequence length="104" mass="12189">MGFFSYLLGTDTLTGKLSHTEHYLGKDEVFLLVSTAKVKSLNNRERDVIRELILKRRFGDGKISVYQIDEVLRQAEHEHLIGKYDRQGVVRAIDEYFKRQFLDI</sequence>
<gene>
    <name evidence="1" type="ORF">COX81_01635</name>
</gene>
<evidence type="ECO:0000313" key="1">
    <source>
        <dbReference type="EMBL" id="PIZ95147.1"/>
    </source>
</evidence>